<keyword evidence="2" id="KW-0732">Signal</keyword>
<organism evidence="4 5">
    <name type="scientific">Mytilus coruscus</name>
    <name type="common">Sea mussel</name>
    <dbReference type="NCBI Taxonomy" id="42192"/>
    <lineage>
        <taxon>Eukaryota</taxon>
        <taxon>Metazoa</taxon>
        <taxon>Spiralia</taxon>
        <taxon>Lophotrochozoa</taxon>
        <taxon>Mollusca</taxon>
        <taxon>Bivalvia</taxon>
        <taxon>Autobranchia</taxon>
        <taxon>Pteriomorphia</taxon>
        <taxon>Mytilida</taxon>
        <taxon>Mytiloidea</taxon>
        <taxon>Mytilidae</taxon>
        <taxon>Mytilinae</taxon>
        <taxon>Mytilus</taxon>
    </lineage>
</organism>
<protein>
    <submittedName>
        <fullName evidence="4">Uncharacterized protein</fullName>
    </submittedName>
</protein>
<dbReference type="PANTHER" id="PTHR24369">
    <property type="entry name" value="ANTIGEN BSP, PUTATIVE-RELATED"/>
    <property type="match status" value="1"/>
</dbReference>
<dbReference type="InterPro" id="IPR032675">
    <property type="entry name" value="LRR_dom_sf"/>
</dbReference>
<keyword evidence="3" id="KW-0677">Repeat</keyword>
<dbReference type="SUPFAM" id="SSF52058">
    <property type="entry name" value="L domain-like"/>
    <property type="match status" value="1"/>
</dbReference>
<dbReference type="Pfam" id="PF13855">
    <property type="entry name" value="LRR_8"/>
    <property type="match status" value="1"/>
</dbReference>
<dbReference type="AlphaFoldDB" id="A0A6J8AAF0"/>
<evidence type="ECO:0000256" key="3">
    <source>
        <dbReference type="ARBA" id="ARBA00022737"/>
    </source>
</evidence>
<dbReference type="EMBL" id="CACVKT020000986">
    <property type="protein sequence ID" value="CAC5364442.1"/>
    <property type="molecule type" value="Genomic_DNA"/>
</dbReference>
<gene>
    <name evidence="4" type="ORF">MCOR_5491</name>
</gene>
<dbReference type="InterPro" id="IPR003591">
    <property type="entry name" value="Leu-rich_rpt_typical-subtyp"/>
</dbReference>
<dbReference type="GO" id="GO:0005886">
    <property type="term" value="C:plasma membrane"/>
    <property type="evidence" value="ECO:0007669"/>
    <property type="project" value="TreeGrafter"/>
</dbReference>
<keyword evidence="1" id="KW-0433">Leucine-rich repeat</keyword>
<dbReference type="InterPro" id="IPR001611">
    <property type="entry name" value="Leu-rich_rpt"/>
</dbReference>
<reference evidence="4 5" key="1">
    <citation type="submission" date="2020-06" db="EMBL/GenBank/DDBJ databases">
        <authorList>
            <person name="Li R."/>
            <person name="Bekaert M."/>
        </authorList>
    </citation>
    <scope>NUCLEOTIDE SEQUENCE [LARGE SCALE GENOMIC DNA]</scope>
    <source>
        <strain evidence="5">wild</strain>
    </source>
</reference>
<accession>A0A6J8AAF0</accession>
<dbReference type="SMART" id="SM00369">
    <property type="entry name" value="LRR_TYP"/>
    <property type="match status" value="4"/>
</dbReference>
<evidence type="ECO:0000313" key="5">
    <source>
        <dbReference type="Proteomes" id="UP000507470"/>
    </source>
</evidence>
<dbReference type="InterPro" id="IPR050541">
    <property type="entry name" value="LRR_TM_domain-containing"/>
</dbReference>
<evidence type="ECO:0000256" key="2">
    <source>
        <dbReference type="ARBA" id="ARBA00022729"/>
    </source>
</evidence>
<dbReference type="PANTHER" id="PTHR24369:SF210">
    <property type="entry name" value="CHAOPTIN-RELATED"/>
    <property type="match status" value="1"/>
</dbReference>
<dbReference type="Proteomes" id="UP000507470">
    <property type="component" value="Unassembled WGS sequence"/>
</dbReference>
<dbReference type="OrthoDB" id="6056927at2759"/>
<keyword evidence="5" id="KW-1185">Reference proteome</keyword>
<proteinExistence type="predicted"/>
<dbReference type="Gene3D" id="3.80.10.10">
    <property type="entry name" value="Ribonuclease Inhibitor"/>
    <property type="match status" value="2"/>
</dbReference>
<evidence type="ECO:0000256" key="1">
    <source>
        <dbReference type="ARBA" id="ARBA00022614"/>
    </source>
</evidence>
<sequence>MPQPGNYDKEFDYPDHAFGVLRELTFLGIDMMPVPNFGSGFSQMTNLRELHFESCYLVRLSNETFQTFSSSVEELWLRNCQLHFVTTEVGALCPFPNLRSLNFFGTFMYLTRVLQLLHPYNNASLTTINLGQVSDLSIDSDEFPYALTITSVIMKYLKTICIENLDLSQNGIVDYRRGSLFSFDHPECLQHISLKGNGLFLPHIKHQKELNSFFAKTLRLKSLDYSYIVVIFIIENSLNSNLNFTSSNGSYFILPKSLEKLDISFTILETYISAGTRYILAWNELRRFPKNNIKTIVLKNAALNDGIDKQGNNLCAHMQSVETLDISENNIWYFPDDIFKSMPNLSNLYLTDTLLQSIPKQLNTLTKIKLLDVRNNLLTSVSSTIRNLADRMHEIHGMALYLYDNAFECTCDNVD</sequence>
<evidence type="ECO:0000313" key="4">
    <source>
        <dbReference type="EMBL" id="CAC5364442.1"/>
    </source>
</evidence>
<name>A0A6J8AAF0_MYTCO</name>